<evidence type="ECO:0000313" key="4">
    <source>
        <dbReference type="Proteomes" id="UP001234581"/>
    </source>
</evidence>
<accession>A0AAD7UW46</accession>
<gene>
    <name evidence="3" type="ORF">O0I10_010156</name>
</gene>
<feature type="compositionally biased region" description="Low complexity" evidence="1">
    <location>
        <begin position="175"/>
        <end position="188"/>
    </location>
</feature>
<proteinExistence type="predicted"/>
<keyword evidence="4" id="KW-1185">Reference proteome</keyword>
<dbReference type="Pfam" id="PF06464">
    <property type="entry name" value="DMAP_binding"/>
    <property type="match status" value="1"/>
</dbReference>
<dbReference type="Gene3D" id="3.30.300.30">
    <property type="match status" value="2"/>
</dbReference>
<dbReference type="PROSITE" id="PS51912">
    <property type="entry name" value="DMAP1_BIND"/>
    <property type="match status" value="1"/>
</dbReference>
<sequence length="1917" mass="212580">MASGGTIRDLPPEVLEQLHSLDLELEEGDITKKGYEKKRAQLLQPFTVDDAVDDNTPDTSNATSAINDDNNDESRAEDTQQAETMPFDPLDGEPSAADVTDFLDYLPSPTHSPTRPEVGAAFMEENHQQLAQQQQQQQQATGMEGGANMMNTQSPSSHSPPPPAMARPTGYPPWQQQQQQQYGYGQYYAPASPRPGYQYDPRMMSRPPYQQPPPPPQQQPRPMYGHYPGQQRPPPFARPAPPPPPPSNSPYTPRPMYNPAQPRPMAPPQQQPINAGVRPMYRPVPPQPRPMATYPPPPRPPGIQSSAPSRHTRTSSLESRSDANSMMQPPGSVIRPTYPMNGSHSDYDMQSRGDDWETSSVNAGWRPTPGRAPSIMSATSHPNNNNQTRMSGSHFGMADLMMQRPIVRQSSLTQGRSRYGNNYMATSFKAVEPAPQPRLMLDDPMEQAMLVDMAGRQLLPLQPRDVPFSVLDHTNEHLDLDQYDNLGEILRHRAIKSGNARNLAFTVVDPRGKEASTISWEKLNARAEKISHMIKEKSGLRRGERVALIYRKSEQIEFIVALLGCFLSGMVAVPINAAEELAELSFILNLTNSNLILTTEFNLKAFTRDMQAKSIDFPSNIEWWKTNDFGSWYPKKSAAYPTISVPEIAYIEYAKASNGELKGVTINHKTIMSACSELLASVTETSTTINEETGDATVKPIYNARSADTIVTYLEHRQQIGLIITVLWSIFSGSHTVFASSSIMDTPAVWIYVLSKYEATIALAEYESLSYATHYYQKHTKEVMNQSKKVTPDLSFLRFLFVDTPVINPSMNDLIANSLLKPLKSKAPLETLCPIVSLPEYGGMILAFRDFMGPAQLDEEGNNQPGADPSAATGGGRSVLAPGGSRDVWECLLDAESLKMNKVVVLATGDEVREMASEADGSGKIRVASFGFVMPEATVAIVDPETGTLCPPDTIGEIWVDAPSLSGGFWALPKHTEAIFHARPVVVPAETLRPEIYDQEFLRTGLVGTTIGGRLVVFGGYEDRIRQQRLGENFGIEEIHFSTDIVSTIKKQTSVDQCVAFDVSVNGQHMPIIACETGIARAELVKLAGQVIDVALTTHGLRVFAVLFTAPRAMPRHLRHGKQRVHPLMVKKAFMSGELAVRYLKMDVDRTVFNLASHDDPTNGVWRSFMAYDKAIRMGQIIPRPQQQHTGMESVREVIDERTDYDLSKFANIIEVLLWRTKLYPEETAYVAVLQANAGSAISTKPYSWRKINNKIAGVANYLYKKGVKCGHKALVLMPFGIEWIQTIYACMVLGITPVPFSPPDPQQHPQRVHEDIASMIGTVKDLDISYIFINSQGDDIMRHKLVHGAVKQVMQGYRDKRFKLPDYTNVSKASKTSKMLGKDSGFYVKPEWFAAGQNIPAIISVHMSADGPRYYATLGHDTLLAQCRAQKMTCQMKSQRSIIASSLGAYDGLGLLHYAFAGTYLGSPTVLLSMDDFYNNPASYIELLQRYKAKDVCATHPLLQYAMNRINPSELRGLSLQNLQNLMLVTEGRPKPALYQHMVRFFGPNRLEKEAVNTVYSHMSNPMITTRSYMLIEPISLLLDFNWLRQGIIRPLPMDDETYGLIVHDSGIVPSNTMVAIVNPETGALCPSHTIGEVWVASDCNVKTLYGMGDSAHNEMFEATITGGDPRVKYLRTGDLGFLWNVQRRVDRTQPMVEEGQCLFVLGSKQETIERNGLLHFATDMEFTVERCHQGIIPGGCIIFQANQEVVVVAAVKSANQALSCVPLIVSSVLENHSILVDTVAIIHSNQLPRTRFGDKQRRKAMTSFLEKKLPVIYVSRITNQHEPLGLPQWTQSQVGLDNDAASVISMSHQPPRSVGARSVVDNNNGEIGRSDSVNSQLERRNTSSTNRSGGTQRMSSVPASPAITEPPQSLD</sequence>
<dbReference type="Pfam" id="PF00501">
    <property type="entry name" value="AMP-binding"/>
    <property type="match status" value="1"/>
</dbReference>
<evidence type="ECO:0000313" key="3">
    <source>
        <dbReference type="EMBL" id="KAJ8654208.1"/>
    </source>
</evidence>
<dbReference type="PANTHER" id="PTHR22754:SF32">
    <property type="entry name" value="DISCO-INTERACTING PROTEIN 2"/>
    <property type="match status" value="1"/>
</dbReference>
<feature type="compositionally biased region" description="Pro residues" evidence="1">
    <location>
        <begin position="209"/>
        <end position="219"/>
    </location>
</feature>
<dbReference type="EMBL" id="JARTCD010000065">
    <property type="protein sequence ID" value="KAJ8654208.1"/>
    <property type="molecule type" value="Genomic_DNA"/>
</dbReference>
<feature type="compositionally biased region" description="Polar residues" evidence="1">
    <location>
        <begin position="57"/>
        <end position="68"/>
    </location>
</feature>
<dbReference type="SMART" id="SM01137">
    <property type="entry name" value="DMAP_binding"/>
    <property type="match status" value="1"/>
</dbReference>
<comment type="caution">
    <text evidence="3">The sequence shown here is derived from an EMBL/GenBank/DDBJ whole genome shotgun (WGS) entry which is preliminary data.</text>
</comment>
<dbReference type="GO" id="GO:0005829">
    <property type="term" value="C:cytosol"/>
    <property type="evidence" value="ECO:0007669"/>
    <property type="project" value="TreeGrafter"/>
</dbReference>
<dbReference type="InterPro" id="IPR000873">
    <property type="entry name" value="AMP-dep_synth/lig_dom"/>
</dbReference>
<dbReference type="Pfam" id="PF24919">
    <property type="entry name" value="Mug62"/>
    <property type="match status" value="1"/>
</dbReference>
<dbReference type="InterPro" id="IPR042099">
    <property type="entry name" value="ANL_N_sf"/>
</dbReference>
<feature type="region of interest" description="Disordered" evidence="1">
    <location>
        <begin position="1853"/>
        <end position="1917"/>
    </location>
</feature>
<evidence type="ECO:0000259" key="2">
    <source>
        <dbReference type="PROSITE" id="PS51912"/>
    </source>
</evidence>
<dbReference type="SUPFAM" id="SSF56801">
    <property type="entry name" value="Acetyl-CoA synthetase-like"/>
    <property type="match status" value="2"/>
</dbReference>
<dbReference type="InterPro" id="IPR025110">
    <property type="entry name" value="AMP-bd_C"/>
</dbReference>
<reference evidence="3 4" key="1">
    <citation type="submission" date="2023-03" db="EMBL/GenBank/DDBJ databases">
        <title>Genome sequence of Lichtheimia ornata CBS 291.66.</title>
        <authorList>
            <person name="Mohabir J.T."/>
            <person name="Shea T.P."/>
            <person name="Kurbessoian T."/>
            <person name="Berby B."/>
            <person name="Fontaine J."/>
            <person name="Livny J."/>
            <person name="Gnirke A."/>
            <person name="Stajich J.E."/>
            <person name="Cuomo C.A."/>
        </authorList>
    </citation>
    <scope>NUCLEOTIDE SEQUENCE [LARGE SCALE GENOMIC DNA]</scope>
    <source>
        <strain evidence="3">CBS 291.66</strain>
    </source>
</reference>
<dbReference type="GeneID" id="83217560"/>
<feature type="compositionally biased region" description="Pro residues" evidence="1">
    <location>
        <begin position="282"/>
        <end position="301"/>
    </location>
</feature>
<name>A0AAD7UW46_9FUNG</name>
<dbReference type="Pfam" id="PF23024">
    <property type="entry name" value="AMP-dom_DIP2-like"/>
    <property type="match status" value="1"/>
</dbReference>
<dbReference type="Gene3D" id="3.40.50.12780">
    <property type="entry name" value="N-terminal domain of ligase-like"/>
    <property type="match status" value="2"/>
</dbReference>
<feature type="compositionally biased region" description="Low complexity" evidence="1">
    <location>
        <begin position="128"/>
        <end position="140"/>
    </location>
</feature>
<feature type="domain" description="DMAP1-binding" evidence="2">
    <location>
        <begin position="6"/>
        <end position="118"/>
    </location>
</feature>
<feature type="region of interest" description="Disordered" evidence="1">
    <location>
        <begin position="857"/>
        <end position="879"/>
    </location>
</feature>
<feature type="compositionally biased region" description="Pro residues" evidence="1">
    <location>
        <begin position="261"/>
        <end position="270"/>
    </location>
</feature>
<dbReference type="InterPro" id="IPR056881">
    <property type="entry name" value="Mug62_dom"/>
</dbReference>
<protein>
    <recommendedName>
        <fullName evidence="2">DMAP1-binding domain-containing protein</fullName>
    </recommendedName>
</protein>
<dbReference type="PANTHER" id="PTHR22754">
    <property type="entry name" value="DISCO-INTERACTING PROTEIN 2 DIP2 -RELATED"/>
    <property type="match status" value="1"/>
</dbReference>
<feature type="compositionally biased region" description="Polar residues" evidence="1">
    <location>
        <begin position="303"/>
        <end position="327"/>
    </location>
</feature>
<dbReference type="RefSeq" id="XP_058339122.1">
    <property type="nucleotide sequence ID" value="XM_058490139.1"/>
</dbReference>
<dbReference type="InterPro" id="IPR045851">
    <property type="entry name" value="AMP-bd_C_sf"/>
</dbReference>
<dbReference type="Gene3D" id="3.40.50.980">
    <property type="match status" value="1"/>
</dbReference>
<feature type="compositionally biased region" description="Pro residues" evidence="1">
    <location>
        <begin position="231"/>
        <end position="248"/>
    </location>
</feature>
<feature type="compositionally biased region" description="Polar residues" evidence="1">
    <location>
        <begin position="1866"/>
        <end position="1904"/>
    </location>
</feature>
<feature type="region of interest" description="Disordered" evidence="1">
    <location>
        <begin position="46"/>
        <end position="359"/>
    </location>
</feature>
<organism evidence="3 4">
    <name type="scientific">Lichtheimia ornata</name>
    <dbReference type="NCBI Taxonomy" id="688661"/>
    <lineage>
        <taxon>Eukaryota</taxon>
        <taxon>Fungi</taxon>
        <taxon>Fungi incertae sedis</taxon>
        <taxon>Mucoromycota</taxon>
        <taxon>Mucoromycotina</taxon>
        <taxon>Mucoromycetes</taxon>
        <taxon>Mucorales</taxon>
        <taxon>Lichtheimiaceae</taxon>
        <taxon>Lichtheimia</taxon>
    </lineage>
</organism>
<evidence type="ECO:0000256" key="1">
    <source>
        <dbReference type="SAM" id="MobiDB-lite"/>
    </source>
</evidence>
<dbReference type="Proteomes" id="UP001234581">
    <property type="component" value="Unassembled WGS sequence"/>
</dbReference>
<feature type="compositionally biased region" description="Basic and acidic residues" evidence="1">
    <location>
        <begin position="345"/>
        <end position="355"/>
    </location>
</feature>
<dbReference type="InterPro" id="IPR010506">
    <property type="entry name" value="DMAP1-bd"/>
</dbReference>